<feature type="transmembrane region" description="Helical" evidence="1">
    <location>
        <begin position="520"/>
        <end position="537"/>
    </location>
</feature>
<dbReference type="AlphaFoldDB" id="A0A9D1QCC2"/>
<feature type="transmembrane region" description="Helical" evidence="1">
    <location>
        <begin position="12"/>
        <end position="31"/>
    </location>
</feature>
<keyword evidence="1" id="KW-0812">Transmembrane</keyword>
<feature type="transmembrane region" description="Helical" evidence="1">
    <location>
        <begin position="406"/>
        <end position="428"/>
    </location>
</feature>
<dbReference type="PANTHER" id="PTHR38454">
    <property type="entry name" value="INTEGRAL MEMBRANE PROTEIN-RELATED"/>
    <property type="match status" value="1"/>
</dbReference>
<dbReference type="EMBL" id="DXHL01000006">
    <property type="protein sequence ID" value="HIW10131.1"/>
    <property type="molecule type" value="Genomic_DNA"/>
</dbReference>
<feature type="transmembrane region" description="Helical" evidence="1">
    <location>
        <begin position="781"/>
        <end position="808"/>
    </location>
</feature>
<feature type="transmembrane region" description="Helical" evidence="1">
    <location>
        <begin position="96"/>
        <end position="118"/>
    </location>
</feature>
<reference evidence="2" key="2">
    <citation type="submission" date="2021-04" db="EMBL/GenBank/DDBJ databases">
        <authorList>
            <person name="Gilroy R."/>
        </authorList>
    </citation>
    <scope>NUCLEOTIDE SEQUENCE</scope>
    <source>
        <strain evidence="2">ChiBcec15-1070</strain>
    </source>
</reference>
<evidence type="ECO:0000256" key="1">
    <source>
        <dbReference type="SAM" id="Phobius"/>
    </source>
</evidence>
<dbReference type="InterPro" id="IPR018580">
    <property type="entry name" value="Uncharacterised_YfhO"/>
</dbReference>
<feature type="transmembrane region" description="Helical" evidence="1">
    <location>
        <begin position="125"/>
        <end position="146"/>
    </location>
</feature>
<feature type="transmembrane region" description="Helical" evidence="1">
    <location>
        <begin position="174"/>
        <end position="191"/>
    </location>
</feature>
<proteinExistence type="predicted"/>
<dbReference type="Proteomes" id="UP000823926">
    <property type="component" value="Unassembled WGS sequence"/>
</dbReference>
<protein>
    <submittedName>
        <fullName evidence="2">YfhO family protein</fullName>
    </submittedName>
</protein>
<keyword evidence="1" id="KW-0472">Membrane</keyword>
<dbReference type="Pfam" id="PF09586">
    <property type="entry name" value="YfhO"/>
    <property type="match status" value="1"/>
</dbReference>
<organism evidence="2 3">
    <name type="scientific">Candidatus Rikenella faecigallinarum</name>
    <dbReference type="NCBI Taxonomy" id="2838745"/>
    <lineage>
        <taxon>Bacteria</taxon>
        <taxon>Pseudomonadati</taxon>
        <taxon>Bacteroidota</taxon>
        <taxon>Bacteroidia</taxon>
        <taxon>Bacteroidales</taxon>
        <taxon>Rikenellaceae</taxon>
        <taxon>Rikenella</taxon>
    </lineage>
</organism>
<feature type="transmembrane region" description="Helical" evidence="1">
    <location>
        <begin position="440"/>
        <end position="462"/>
    </location>
</feature>
<feature type="transmembrane region" description="Helical" evidence="1">
    <location>
        <begin position="341"/>
        <end position="360"/>
    </location>
</feature>
<feature type="transmembrane region" description="Helical" evidence="1">
    <location>
        <begin position="152"/>
        <end position="169"/>
    </location>
</feature>
<feature type="transmembrane region" description="Helical" evidence="1">
    <location>
        <begin position="197"/>
        <end position="215"/>
    </location>
</feature>
<accession>A0A9D1QCC2</accession>
<feature type="transmembrane region" description="Helical" evidence="1">
    <location>
        <begin position="227"/>
        <end position="249"/>
    </location>
</feature>
<keyword evidence="1" id="KW-1133">Transmembrane helix</keyword>
<reference evidence="2" key="1">
    <citation type="journal article" date="2021" name="PeerJ">
        <title>Extensive microbial diversity within the chicken gut microbiome revealed by metagenomics and culture.</title>
        <authorList>
            <person name="Gilroy R."/>
            <person name="Ravi A."/>
            <person name="Getino M."/>
            <person name="Pursley I."/>
            <person name="Horton D.L."/>
            <person name="Alikhan N.F."/>
            <person name="Baker D."/>
            <person name="Gharbi K."/>
            <person name="Hall N."/>
            <person name="Watson M."/>
            <person name="Adriaenssens E.M."/>
            <person name="Foster-Nyarko E."/>
            <person name="Jarju S."/>
            <person name="Secka A."/>
            <person name="Antonio M."/>
            <person name="Oren A."/>
            <person name="Chaudhuri R.R."/>
            <person name="La Ragione R."/>
            <person name="Hildebrand F."/>
            <person name="Pallen M.J."/>
        </authorList>
    </citation>
    <scope>NUCLEOTIDE SEQUENCE</scope>
    <source>
        <strain evidence="2">ChiBcec15-1070</strain>
    </source>
</reference>
<feature type="transmembrane region" description="Helical" evidence="1">
    <location>
        <begin position="367"/>
        <end position="386"/>
    </location>
</feature>
<feature type="transmembrane region" description="Helical" evidence="1">
    <location>
        <begin position="495"/>
        <end position="513"/>
    </location>
</feature>
<comment type="caution">
    <text evidence="2">The sequence shown here is derived from an EMBL/GenBank/DDBJ whole genome shotgun (WGS) entry which is preliminary data.</text>
</comment>
<name>A0A9D1QCC2_9BACT</name>
<evidence type="ECO:0000313" key="3">
    <source>
        <dbReference type="Proteomes" id="UP000823926"/>
    </source>
</evidence>
<evidence type="ECO:0000313" key="2">
    <source>
        <dbReference type="EMBL" id="HIW10131.1"/>
    </source>
</evidence>
<gene>
    <name evidence="2" type="ORF">H9888_01395</name>
</gene>
<sequence>MQLHIAQLLRRALPHIVALALYAAVSAIFFAPQYDGEALRQTDMVMYNGVTSDIQQHLDTYGEHPQWSGRNFSGMPSYLIQMNYDGRWVKNVADHLYFLGQPACWIFITMAGFYLMLLLFGVNPWLALVGGLGYGLSSYFIIIIGAGHITKMMALAWVAPMVGSVWYAYRRHRWLGAALAGLFAAVELSTSHPQITYYFLFVLLALVINEFVAAYKEKALARFGKTTAVLLLAAVLAVGANLVQLYYVAQHTPETTRGKSELTEATVDTENHTGGLDRDYITAWSYGKLETLNLLVPNLYGGGYDFSSDGAVAQELRRYDVPRGTERQLPSYWGEQPSTDGPVYIGACLIFLAVFSLFVLRGRQKWWIVAVSLLAIFLAWGRHMMWFTNLFLDYFPMYNKFRTVSMILVVVEWAVPLLAILGLARLWSAPEEDAPRIQRGLKWSLITVGGLTLLIGIFGPMFSSFSGPNDTAMQLPDGILSAMQEERAAMMRADAFRSLLFVVLTAAVVWLTAKGKLKHGGAVAALCVIVLLDLYPIDKRYVSAEDFQPKRQALAIPMTEADKLILQDTTDYRVANFTLDPFRDATTSYYHRSVGGYHAAKLRRYQDLIEHHLAKNNMAVYDMLNTKYFIVADPQRDGAPSVVPNPQACGSAWIVDSIVWVDNADQEIAALESDNRGGGFNPHTTAVVDRRFAPQLDGLTLTPDTTASITLTDYRVNQQTYRTRAAHDAVAVLSEIYYPKGWSATLDGNPADYFRADYVLRAIRIPAGEHTLTFHFRAPHFGLMVGITRASSAILLFGTLGLLIAAALRNRKQNLKA</sequence>
<dbReference type="PANTHER" id="PTHR38454:SF1">
    <property type="entry name" value="INTEGRAL MEMBRANE PROTEIN"/>
    <property type="match status" value="1"/>
</dbReference>